<dbReference type="GO" id="GO:0051895">
    <property type="term" value="P:negative regulation of focal adhesion assembly"/>
    <property type="evidence" value="ECO:0007669"/>
    <property type="project" value="TreeGrafter"/>
</dbReference>
<dbReference type="PROSITE" id="PS01179">
    <property type="entry name" value="PID"/>
    <property type="match status" value="1"/>
</dbReference>
<gene>
    <name evidence="2" type="primary">Acey_s0040.g176</name>
    <name evidence="3" type="synonym">Acey_s0688.g1542</name>
    <name evidence="2" type="ORF">Y032_0040g176</name>
    <name evidence="3" type="ORF">Y032_0688g1542</name>
</gene>
<reference evidence="2" key="1">
    <citation type="submission" date="2014-02" db="EMBL/GenBank/DDBJ databases">
        <title>The genome and transcriptome of the zoonotic hookworm Ancylostoma ceylanicum reveal infection-specific gene families.</title>
        <authorList>
            <person name="Schwarz E.M."/>
            <person name="Hu Y."/>
            <person name="Antoshechkin I."/>
            <person name="Miller M.M."/>
            <person name="Sternberg P.W."/>
            <person name="Aroian R.V."/>
        </authorList>
    </citation>
    <scope>NUCLEOTIDE SEQUENCE</scope>
    <source>
        <strain evidence="2">HY135</strain>
    </source>
</reference>
<evidence type="ECO:0000313" key="2">
    <source>
        <dbReference type="EMBL" id="EYC14383.1"/>
    </source>
</evidence>
<feature type="domain" description="PID" evidence="1">
    <location>
        <begin position="5"/>
        <end position="156"/>
    </location>
</feature>
<dbReference type="GO" id="GO:0005178">
    <property type="term" value="F:integrin binding"/>
    <property type="evidence" value="ECO:0007669"/>
    <property type="project" value="TreeGrafter"/>
</dbReference>
<proteinExistence type="predicted"/>
<dbReference type="Gene3D" id="6.20.360.10">
    <property type="match status" value="1"/>
</dbReference>
<dbReference type="Proteomes" id="UP000024635">
    <property type="component" value="Unassembled WGS sequence"/>
</dbReference>
<dbReference type="GO" id="GO:0001726">
    <property type="term" value="C:ruffle"/>
    <property type="evidence" value="ECO:0007669"/>
    <property type="project" value="TreeGrafter"/>
</dbReference>
<dbReference type="AlphaFoldDB" id="A0A016UIF0"/>
<evidence type="ECO:0000259" key="1">
    <source>
        <dbReference type="PROSITE" id="PS01179"/>
    </source>
</evidence>
<dbReference type="EMBL" id="JARK01001376">
    <property type="protein sequence ID" value="EYC14383.1"/>
    <property type="molecule type" value="Genomic_DNA"/>
</dbReference>
<dbReference type="PANTHER" id="PTHR32055">
    <property type="entry name" value="INTEGRIN BETA-1-BINDING PROTEIN 1"/>
    <property type="match status" value="1"/>
</dbReference>
<dbReference type="InterPro" id="IPR006020">
    <property type="entry name" value="PTB/PI_dom"/>
</dbReference>
<evidence type="ECO:0000313" key="3">
    <source>
        <dbReference type="EMBL" id="EYC38883.1"/>
    </source>
</evidence>
<dbReference type="GO" id="GO:0030027">
    <property type="term" value="C:lamellipodium"/>
    <property type="evidence" value="ECO:0007669"/>
    <property type="project" value="TreeGrafter"/>
</dbReference>
<reference evidence="4" key="2">
    <citation type="journal article" date="2015" name="Nat. Genet.">
        <title>The genome and transcriptome of the zoonotic hookworm Ancylostoma ceylanicum identify infection-specific gene families.</title>
        <authorList>
            <person name="Schwarz E.M."/>
            <person name="Hu Y."/>
            <person name="Antoshechkin I."/>
            <person name="Miller M.M."/>
            <person name="Sternberg P.W."/>
            <person name="Aroian R.V."/>
        </authorList>
    </citation>
    <scope>NUCLEOTIDE SEQUENCE</scope>
    <source>
        <strain evidence="4">HY135</strain>
    </source>
</reference>
<dbReference type="SUPFAM" id="SSF50729">
    <property type="entry name" value="PH domain-like"/>
    <property type="match status" value="1"/>
</dbReference>
<dbReference type="OrthoDB" id="10060702at2759"/>
<organism evidence="2 4">
    <name type="scientific">Ancylostoma ceylanicum</name>
    <dbReference type="NCBI Taxonomy" id="53326"/>
    <lineage>
        <taxon>Eukaryota</taxon>
        <taxon>Metazoa</taxon>
        <taxon>Ecdysozoa</taxon>
        <taxon>Nematoda</taxon>
        <taxon>Chromadorea</taxon>
        <taxon>Rhabditida</taxon>
        <taxon>Rhabditina</taxon>
        <taxon>Rhabditomorpha</taxon>
        <taxon>Strongyloidea</taxon>
        <taxon>Ancylostomatidae</taxon>
        <taxon>Ancylostomatinae</taxon>
        <taxon>Ancylostoma</taxon>
    </lineage>
</organism>
<dbReference type="InterPro" id="IPR019517">
    <property type="entry name" value="Integrin-bd_ICAP-1"/>
</dbReference>
<sequence length="162" mass="18992">MDFTFSTCYLGDTKVRFFERFDSHNNVTHESYRSNEENVVDQIENAQIDGILPVEANELQKVNVRVSKHGVWISRNVDSTTVDRIPLVNIVFSLAYDDGFNKYNVAMVVKARQYEPEYKCHVFQCNSLREADEFLRKIDHLFDSVVDTIERREAEECEWVDV</sequence>
<dbReference type="EMBL" id="JARK01000288">
    <property type="protein sequence ID" value="EYC38883.1"/>
    <property type="molecule type" value="Genomic_DNA"/>
</dbReference>
<dbReference type="GO" id="GO:0071944">
    <property type="term" value="C:cell periphery"/>
    <property type="evidence" value="ECO:0007669"/>
    <property type="project" value="TreeGrafter"/>
</dbReference>
<protein>
    <recommendedName>
        <fullName evidence="1">PID domain-containing protein</fullName>
    </recommendedName>
</protein>
<keyword evidence="4" id="KW-1185">Reference proteome</keyword>
<comment type="caution">
    <text evidence="2">The sequence shown here is derived from an EMBL/GenBank/DDBJ whole genome shotgun (WGS) entry which is preliminary data.</text>
</comment>
<evidence type="ECO:0000313" key="4">
    <source>
        <dbReference type="Proteomes" id="UP000024635"/>
    </source>
</evidence>
<dbReference type="GO" id="GO:1900025">
    <property type="term" value="P:negative regulation of substrate adhesion-dependent cell spreading"/>
    <property type="evidence" value="ECO:0007669"/>
    <property type="project" value="TreeGrafter"/>
</dbReference>
<dbReference type="PANTHER" id="PTHR32055:SF1">
    <property type="entry name" value="INTEGRIN BETA-1-BINDING PROTEIN 1"/>
    <property type="match status" value="1"/>
</dbReference>
<accession>A0A016UIF0</accession>
<dbReference type="Pfam" id="PF10480">
    <property type="entry name" value="ICAP-1_inte_bdg"/>
    <property type="match status" value="1"/>
</dbReference>
<dbReference type="STRING" id="53326.A0A016UIF0"/>
<name>A0A016UIF0_9BILA</name>
<dbReference type="GO" id="GO:0005856">
    <property type="term" value="C:cytoskeleton"/>
    <property type="evidence" value="ECO:0007669"/>
    <property type="project" value="TreeGrafter"/>
</dbReference>